<feature type="region of interest" description="Disordered" evidence="1">
    <location>
        <begin position="308"/>
        <end position="339"/>
    </location>
</feature>
<feature type="compositionally biased region" description="Acidic residues" evidence="1">
    <location>
        <begin position="419"/>
        <end position="429"/>
    </location>
</feature>
<feature type="region of interest" description="Disordered" evidence="1">
    <location>
        <begin position="130"/>
        <end position="158"/>
    </location>
</feature>
<dbReference type="GeneID" id="16072339"/>
<evidence type="ECO:0000313" key="3">
    <source>
        <dbReference type="Proteomes" id="UP000007799"/>
    </source>
</evidence>
<feature type="region of interest" description="Disordered" evidence="1">
    <location>
        <begin position="68"/>
        <end position="91"/>
    </location>
</feature>
<protein>
    <recommendedName>
        <fullName evidence="4">Myb/SANT-like domain-containing protein</fullName>
    </recommendedName>
</protein>
<dbReference type="AlphaFoldDB" id="F2UGV9"/>
<keyword evidence="3" id="KW-1185">Reference proteome</keyword>
<dbReference type="InParanoid" id="F2UGV9"/>
<reference evidence="2" key="1">
    <citation type="submission" date="2009-08" db="EMBL/GenBank/DDBJ databases">
        <title>Annotation of Salpingoeca rosetta.</title>
        <authorList>
            <consortium name="The Broad Institute Genome Sequencing Platform"/>
            <person name="Russ C."/>
            <person name="Cuomo C."/>
            <person name="Burger G."/>
            <person name="Gray M.W."/>
            <person name="Holland P.W.H."/>
            <person name="King N."/>
            <person name="Lang F.B.F."/>
            <person name="Roger A.J."/>
            <person name="Ruiz-Trillo I."/>
            <person name="Young S.K."/>
            <person name="Zeng Q."/>
            <person name="Gargeya S."/>
            <person name="Alvarado L."/>
            <person name="Berlin A."/>
            <person name="Chapman S.B."/>
            <person name="Chen Z."/>
            <person name="Freedman E."/>
            <person name="Gellesch M."/>
            <person name="Goldberg J."/>
            <person name="Griggs A."/>
            <person name="Gujja S."/>
            <person name="Heilman E."/>
            <person name="Heiman D."/>
            <person name="Howarth C."/>
            <person name="Mehta T."/>
            <person name="Neiman D."/>
            <person name="Pearson M."/>
            <person name="Roberts A."/>
            <person name="Saif S."/>
            <person name="Shea T."/>
            <person name="Shenoy N."/>
            <person name="Sisk P."/>
            <person name="Stolte C."/>
            <person name="Sykes S."/>
            <person name="White J."/>
            <person name="Yandava C."/>
            <person name="Haas B."/>
            <person name="Nusbaum C."/>
            <person name="Birren B."/>
        </authorList>
    </citation>
    <scope>NUCLEOTIDE SEQUENCE [LARGE SCALE GENOMIC DNA]</scope>
    <source>
        <strain evidence="2">ATCC 50818</strain>
    </source>
</reference>
<name>F2UGV9_SALR5</name>
<sequence>MGCAVSSRDTRRGPLLFCEECTPGGSQVPPAKRPHMALHEPVHEPVSIAAMLAQEALYSTSSASTSCVTAPATSSPVSSAPTASTATAPETSPSVASVSAASIPAATVLHPHPPPAQTTTPVAAHHSVLTTSPVSPPVTSPASSLTSTPKQDGKDAGRVNIRWTDETRVLLLTCVQDLMSTGLATVDDIRKGDDATWKRVGEMMKKRVGAKSKMKRLANSGLGTRAHRQFREMQDLYRHATDAHTFFTKKSGLGNLQGDGYEERLLQWPEFDEEPRKHVLQKSAQKLDELGEEKFLLLHQILNDAVPTGSQAREVGDEVEQRRRRKPRPAASTASPDPKLELFREFMHQTSVQFAALIQVLGGTPPAQHTSAPPTTQAPDSGMNDGPRESPRTTSRAGQEEDSDNNSQDDSVTARCNDDSGDVDSDADTDVVAVVC</sequence>
<accession>F2UGV9</accession>
<dbReference type="Proteomes" id="UP000007799">
    <property type="component" value="Unassembled WGS sequence"/>
</dbReference>
<gene>
    <name evidence="2" type="ORF">PTSG_07974</name>
</gene>
<dbReference type="EMBL" id="GL832973">
    <property type="protein sequence ID" value="EGD75859.1"/>
    <property type="molecule type" value="Genomic_DNA"/>
</dbReference>
<feature type="region of interest" description="Disordered" evidence="1">
    <location>
        <begin position="363"/>
        <end position="436"/>
    </location>
</feature>
<evidence type="ECO:0000256" key="1">
    <source>
        <dbReference type="SAM" id="MobiDB-lite"/>
    </source>
</evidence>
<evidence type="ECO:0000313" key="2">
    <source>
        <dbReference type="EMBL" id="EGD75859.1"/>
    </source>
</evidence>
<organism evidence="3">
    <name type="scientific">Salpingoeca rosetta (strain ATCC 50818 / BSB-021)</name>
    <dbReference type="NCBI Taxonomy" id="946362"/>
    <lineage>
        <taxon>Eukaryota</taxon>
        <taxon>Choanoflagellata</taxon>
        <taxon>Craspedida</taxon>
        <taxon>Salpingoecidae</taxon>
        <taxon>Salpingoeca</taxon>
    </lineage>
</organism>
<proteinExistence type="predicted"/>
<dbReference type="KEGG" id="sre:PTSG_07974"/>
<feature type="compositionally biased region" description="Polar residues" evidence="1">
    <location>
        <begin position="367"/>
        <end position="379"/>
    </location>
</feature>
<dbReference type="RefSeq" id="XP_004991780.1">
    <property type="nucleotide sequence ID" value="XM_004991723.1"/>
</dbReference>
<evidence type="ECO:0008006" key="4">
    <source>
        <dbReference type="Google" id="ProtNLM"/>
    </source>
</evidence>
<feature type="compositionally biased region" description="Low complexity" evidence="1">
    <location>
        <begin position="140"/>
        <end position="149"/>
    </location>
</feature>